<dbReference type="GO" id="GO:0046872">
    <property type="term" value="F:metal ion binding"/>
    <property type="evidence" value="ECO:0007669"/>
    <property type="project" value="UniProtKB-UniRule"/>
</dbReference>
<dbReference type="GeneID" id="66164560"/>
<dbReference type="PROSITE" id="PS51850">
    <property type="entry name" value="KARI_N"/>
    <property type="match status" value="1"/>
</dbReference>
<evidence type="ECO:0000259" key="10">
    <source>
        <dbReference type="PROSITE" id="PS51851"/>
    </source>
</evidence>
<dbReference type="InterPro" id="IPR013023">
    <property type="entry name" value="KARI"/>
</dbReference>
<comment type="caution">
    <text evidence="8">Lacks conserved residue(s) required for the propagation of feature annotation.</text>
</comment>
<dbReference type="UniPathway" id="UPA00049">
    <property type="reaction ID" value="UER00060"/>
</dbReference>
<dbReference type="KEGG" id="csty:KN1_28450"/>
<dbReference type="SUPFAM" id="SSF51735">
    <property type="entry name" value="NAD(P)-binding Rossmann-fold domains"/>
    <property type="match status" value="1"/>
</dbReference>
<dbReference type="UniPathway" id="UPA00047">
    <property type="reaction ID" value="UER00056"/>
</dbReference>
<dbReference type="GO" id="GO:0004455">
    <property type="term" value="F:ketol-acid reductoisomerase activity"/>
    <property type="evidence" value="ECO:0007669"/>
    <property type="project" value="UniProtKB-UniRule"/>
</dbReference>
<comment type="pathway">
    <text evidence="1">Amino-acid biosynthesis; L-valine biosynthesis; L-valine from pyruvate: step 2/4.</text>
</comment>
<keyword evidence="4 8" id="KW-0028">Amino-acid biosynthesis</keyword>
<evidence type="ECO:0000256" key="4">
    <source>
        <dbReference type="ARBA" id="ARBA00022605"/>
    </source>
</evidence>
<dbReference type="Gene3D" id="6.10.240.10">
    <property type="match status" value="1"/>
</dbReference>
<evidence type="ECO:0000256" key="3">
    <source>
        <dbReference type="ARBA" id="ARBA00010318"/>
    </source>
</evidence>
<dbReference type="PROSITE" id="PS51851">
    <property type="entry name" value="KARI_C"/>
    <property type="match status" value="1"/>
</dbReference>
<organism evidence="11 12">
    <name type="scientific">Stygiolobus caldivivus</name>
    <dbReference type="NCBI Taxonomy" id="2824673"/>
    <lineage>
        <taxon>Archaea</taxon>
        <taxon>Thermoproteota</taxon>
        <taxon>Thermoprotei</taxon>
        <taxon>Sulfolobales</taxon>
        <taxon>Sulfolobaceae</taxon>
        <taxon>Stygiolobus</taxon>
    </lineage>
</organism>
<dbReference type="NCBIfam" id="TIGR00465">
    <property type="entry name" value="ilvC"/>
    <property type="match status" value="1"/>
</dbReference>
<evidence type="ECO:0000256" key="7">
    <source>
        <dbReference type="NCBIfam" id="TIGR00465"/>
    </source>
</evidence>
<dbReference type="Pfam" id="PF01450">
    <property type="entry name" value="KARI_C"/>
    <property type="match status" value="1"/>
</dbReference>
<feature type="domain" description="KARI C-terminal knotted" evidence="10">
    <location>
        <begin position="187"/>
        <end position="333"/>
    </location>
</feature>
<dbReference type="Pfam" id="PF07991">
    <property type="entry name" value="KARI_N"/>
    <property type="match status" value="1"/>
</dbReference>
<dbReference type="GO" id="GO:0009097">
    <property type="term" value="P:isoleucine biosynthetic process"/>
    <property type="evidence" value="ECO:0007669"/>
    <property type="project" value="UniProtKB-UniRule"/>
</dbReference>
<evidence type="ECO:0000313" key="11">
    <source>
        <dbReference type="EMBL" id="BCU71548.1"/>
    </source>
</evidence>
<evidence type="ECO:0000256" key="1">
    <source>
        <dbReference type="ARBA" id="ARBA00004864"/>
    </source>
</evidence>
<evidence type="ECO:0000256" key="5">
    <source>
        <dbReference type="ARBA" id="ARBA00023002"/>
    </source>
</evidence>
<evidence type="ECO:0000256" key="2">
    <source>
        <dbReference type="ARBA" id="ARBA00004885"/>
    </source>
</evidence>
<dbReference type="EMBL" id="AP024597">
    <property type="protein sequence ID" value="BCU71548.1"/>
    <property type="molecule type" value="Genomic_DNA"/>
</dbReference>
<dbReference type="GO" id="GO:0009099">
    <property type="term" value="P:L-valine biosynthetic process"/>
    <property type="evidence" value="ECO:0007669"/>
    <property type="project" value="UniProtKB-UniRule"/>
</dbReference>
<proteinExistence type="inferred from homology"/>
<keyword evidence="8" id="KW-0479">Metal-binding</keyword>
<feature type="binding site" evidence="8">
    <location>
        <position position="195"/>
    </location>
    <ligand>
        <name>Mg(2+)</name>
        <dbReference type="ChEBI" id="CHEBI:18420"/>
        <label>1</label>
    </ligand>
</feature>
<evidence type="ECO:0000256" key="8">
    <source>
        <dbReference type="PROSITE-ProRule" id="PRU01198"/>
    </source>
</evidence>
<gene>
    <name evidence="11" type="primary">ilvC</name>
    <name evidence="11" type="ORF">KN1_28450</name>
</gene>
<evidence type="ECO:0000313" key="12">
    <source>
        <dbReference type="Proteomes" id="UP000825123"/>
    </source>
</evidence>
<dbReference type="InterPro" id="IPR008927">
    <property type="entry name" value="6-PGluconate_DH-like_C_sf"/>
</dbReference>
<evidence type="ECO:0000256" key="6">
    <source>
        <dbReference type="ARBA" id="ARBA00023304"/>
    </source>
</evidence>
<dbReference type="PANTHER" id="PTHR21371">
    <property type="entry name" value="KETOL-ACID REDUCTOISOMERASE, MITOCHONDRIAL"/>
    <property type="match status" value="1"/>
</dbReference>
<dbReference type="RefSeq" id="WP_221288364.1">
    <property type="nucleotide sequence ID" value="NZ_AP024597.1"/>
</dbReference>
<accession>A0A8D5ZH58</accession>
<dbReference type="Proteomes" id="UP000825123">
    <property type="component" value="Chromosome"/>
</dbReference>
<dbReference type="InterPro" id="IPR000506">
    <property type="entry name" value="KARI_C"/>
</dbReference>
<evidence type="ECO:0000259" key="9">
    <source>
        <dbReference type="PROSITE" id="PS51850"/>
    </source>
</evidence>
<dbReference type="AlphaFoldDB" id="A0A8D5ZH58"/>
<comment type="similarity">
    <text evidence="3 8">Belongs to the ketol-acid reductoisomerase family.</text>
</comment>
<sequence>MSNNNIILDYNLDLLKNKTIAVIGYGNQGRAQASIMRDSGLHVIVGNIRDKYYELAQKEGFEVYEIEEAVKRSEIGLLLIPDEIMKEIYEKKIGPIISSKKEYVLDFASGYNVAFGFIRPPGNTDVVMVAPRMIGEGMVDLHKQGKGYPVLIGVKQDSSGKAWDYAKSIAKGIGAIGLPGGVAVKSSFEEEAAIDLMSEHTWVPILFAAIKACYDVAVKEYGVSPEAALLEFYASGELSEIARLMADEGIFNQMIHHSTTSQYGTLTRFFKYYDQIKKIVEDEAKDIWNGNFAKEWTLEQLTGYPVFYRLWKMATESDMAIAEKELYKTLGRIKDGKNV</sequence>
<dbReference type="InterPro" id="IPR036291">
    <property type="entry name" value="NAD(P)-bd_dom_sf"/>
</dbReference>
<keyword evidence="12" id="KW-1185">Reference proteome</keyword>
<feature type="binding site" evidence="8">
    <location>
        <position position="199"/>
    </location>
    <ligand>
        <name>Mg(2+)</name>
        <dbReference type="ChEBI" id="CHEBI:18420"/>
        <label>1</label>
    </ligand>
</feature>
<reference evidence="11 12" key="1">
    <citation type="submission" date="2021-04" db="EMBL/GenBank/DDBJ databases">
        <title>Complete genome sequence of Stygiolobus sp. KN-1.</title>
        <authorList>
            <person name="Nakamura K."/>
            <person name="Sakai H."/>
            <person name="Kurosawa N."/>
        </authorList>
    </citation>
    <scope>NUCLEOTIDE SEQUENCE [LARGE SCALE GENOMIC DNA]</scope>
    <source>
        <strain evidence="11 12">KN-1</strain>
    </source>
</reference>
<comment type="pathway">
    <text evidence="2">Amino-acid biosynthesis; L-isoleucine biosynthesis; L-isoleucine from 2-oxobutanoate: step 2/4.</text>
</comment>
<dbReference type="InterPro" id="IPR013116">
    <property type="entry name" value="KARI_N"/>
</dbReference>
<feature type="binding site" evidence="8">
    <location>
        <position position="195"/>
    </location>
    <ligand>
        <name>Mg(2+)</name>
        <dbReference type="ChEBI" id="CHEBI:18420"/>
        <label>2</label>
    </ligand>
</feature>
<dbReference type="EC" id="1.1.1.86" evidence="7"/>
<keyword evidence="5 8" id="KW-0560">Oxidoreductase</keyword>
<dbReference type="PANTHER" id="PTHR21371:SF1">
    <property type="entry name" value="KETOL-ACID REDUCTOISOMERASE, MITOCHONDRIAL"/>
    <property type="match status" value="1"/>
</dbReference>
<keyword evidence="8" id="KW-0460">Magnesium</keyword>
<feature type="domain" description="KARI N-terminal Rossmann" evidence="9">
    <location>
        <begin position="1"/>
        <end position="184"/>
    </location>
</feature>
<protein>
    <recommendedName>
        <fullName evidence="7">Ketol-acid reductoisomerase</fullName>
        <ecNumber evidence="7">1.1.1.86</ecNumber>
    </recommendedName>
</protein>
<dbReference type="SUPFAM" id="SSF48179">
    <property type="entry name" value="6-phosphogluconate dehydrogenase C-terminal domain-like"/>
    <property type="match status" value="1"/>
</dbReference>
<name>A0A8D5ZH58_9CREN</name>
<keyword evidence="6 8" id="KW-0100">Branched-chain amino acid biosynthesis</keyword>
<dbReference type="Gene3D" id="3.40.50.720">
    <property type="entry name" value="NAD(P)-binding Rossmann-like Domain"/>
    <property type="match status" value="1"/>
</dbReference>